<dbReference type="InterPro" id="IPR027417">
    <property type="entry name" value="P-loop_NTPase"/>
</dbReference>
<feature type="domain" description="MRB1590-like C-terminal" evidence="3">
    <location>
        <begin position="470"/>
        <end position="566"/>
    </location>
</feature>
<evidence type="ECO:0000313" key="4">
    <source>
        <dbReference type="EMBL" id="MCU7377862.1"/>
    </source>
</evidence>
<protein>
    <submittedName>
        <fullName evidence="4">ABC-ATPase domain-containing protein</fullName>
    </submittedName>
</protein>
<dbReference type="InterPro" id="IPR046833">
    <property type="entry name" value="ABC_N"/>
</dbReference>
<evidence type="ECO:0000259" key="1">
    <source>
        <dbReference type="Pfam" id="PF09818"/>
    </source>
</evidence>
<dbReference type="InterPro" id="IPR049069">
    <property type="entry name" value="MRB1590-like_C"/>
</dbReference>
<accession>A0A9J6QV84</accession>
<gene>
    <name evidence="4" type="ORF">OBO34_05790</name>
</gene>
<dbReference type="RefSeq" id="WP_253019668.1">
    <property type="nucleotide sequence ID" value="NZ_JAOSHN010000002.1"/>
</dbReference>
<proteinExistence type="predicted"/>
<dbReference type="InterPro" id="IPR019195">
    <property type="entry name" value="ABC_ATPase_put"/>
</dbReference>
<dbReference type="EMBL" id="JAOSHN010000002">
    <property type="protein sequence ID" value="MCU7377862.1"/>
    <property type="molecule type" value="Genomic_DNA"/>
</dbReference>
<feature type="domain" description="ATPase of the ABC class C-terminal" evidence="1">
    <location>
        <begin position="171"/>
        <end position="435"/>
    </location>
</feature>
<dbReference type="PANTHER" id="PTHR38149">
    <property type="entry name" value="ATPASE"/>
    <property type="match status" value="1"/>
</dbReference>
<feature type="domain" description="ATPase of the ABC class N-terminal" evidence="2">
    <location>
        <begin position="6"/>
        <end position="165"/>
    </location>
</feature>
<comment type="caution">
    <text evidence="4">The sequence shown here is derived from an EMBL/GenBank/DDBJ whole genome shotgun (WGS) entry which is preliminary data.</text>
</comment>
<dbReference type="PANTHER" id="PTHR38149:SF1">
    <property type="entry name" value="ATPASE"/>
    <property type="match status" value="1"/>
</dbReference>
<dbReference type="Pfam" id="PF20446">
    <property type="entry name" value="ABC_N"/>
    <property type="match status" value="1"/>
</dbReference>
<dbReference type="SUPFAM" id="SSF52540">
    <property type="entry name" value="P-loop containing nucleoside triphosphate hydrolases"/>
    <property type="match status" value="1"/>
</dbReference>
<keyword evidence="5" id="KW-1185">Reference proteome</keyword>
<sequence length="566" mass="63050">MKQAMDLKKQLYAIDGKSYALYKELRGRYQFDQYVLALDRIQGDPFAPPSALSVRIPFKDTGIPRSYTEKKYTRIALQDFLTRRLAAQLENFTFQTSGSGKSGLLTTSRCGQTVLERTACQITEDSLIVRFHAGFPANGRRIHAAGLEKMLFSFLPVCMEKALFYSNMDGRELEAVIFLAEDQHAIRRELKKRNLAAFVADGSVLPRESGISDRPMKDSVAFSAPDRLRVTIRLPHRGEVSGMGIPCGITLIAGGGYHGKSTLLNALEQGVYNHIAGDGREYVVTDDSAVKLRAEDGRFVKDVDISLFINDLPNGKDTGCFSTLDASGSTSQAAGIAESIEAGSRLFLIDEDTSATNFMVRDAFMQEVISRSKEPITPFLERAGQLYEQAGISTILVAGSSGAFFHIADTIIQMDCYRPADITEKVKKLCEKHPLSSGGTIPLFALPRSRRIMSWPRRLEQEKKKHKPLKVRLHDKDSFSIGKETVDLRYVEQLTDVEQTQSLGRLLLYGLEQLTDGRRTLPQIADQLDELVRGQGMEGFFSGSPVCGFAAVRRQEIFACLNRFRR</sequence>
<evidence type="ECO:0000259" key="3">
    <source>
        <dbReference type="Pfam" id="PF21117"/>
    </source>
</evidence>
<dbReference type="InterPro" id="IPR046834">
    <property type="entry name" value="ABC_ATPase_C"/>
</dbReference>
<dbReference type="Pfam" id="PF21117">
    <property type="entry name" value="MRB1590_C"/>
    <property type="match status" value="1"/>
</dbReference>
<dbReference type="Pfam" id="PF09818">
    <property type="entry name" value="ABC_ATPase"/>
    <property type="match status" value="1"/>
</dbReference>
<name>A0A9J6QV84_9FIRM</name>
<evidence type="ECO:0000313" key="5">
    <source>
        <dbReference type="Proteomes" id="UP001065549"/>
    </source>
</evidence>
<organism evidence="4 5">
    <name type="scientific">Hominibacterium faecale</name>
    <dbReference type="NCBI Taxonomy" id="2839743"/>
    <lineage>
        <taxon>Bacteria</taxon>
        <taxon>Bacillati</taxon>
        <taxon>Bacillota</taxon>
        <taxon>Clostridia</taxon>
        <taxon>Peptostreptococcales</taxon>
        <taxon>Anaerovoracaceae</taxon>
        <taxon>Hominibacterium</taxon>
    </lineage>
</organism>
<evidence type="ECO:0000259" key="2">
    <source>
        <dbReference type="Pfam" id="PF20446"/>
    </source>
</evidence>
<dbReference type="Proteomes" id="UP001065549">
    <property type="component" value="Unassembled WGS sequence"/>
</dbReference>
<dbReference type="AlphaFoldDB" id="A0A9J6QV84"/>
<reference evidence="4" key="1">
    <citation type="submission" date="2022-09" db="EMBL/GenBank/DDBJ databases">
        <title>Culturomic study of gut microbiota in children with autism spectrum disorder.</title>
        <authorList>
            <person name="Efimov B.A."/>
            <person name="Chaplin A.V."/>
            <person name="Sokolova S.R."/>
            <person name="Pikina A.P."/>
            <person name="Korzhanova M."/>
            <person name="Belova V."/>
            <person name="Korostin D."/>
        </authorList>
    </citation>
    <scope>NUCLEOTIDE SEQUENCE</scope>
    <source>
        <strain evidence="4">ASD5510</strain>
    </source>
</reference>